<evidence type="ECO:0000256" key="2">
    <source>
        <dbReference type="ARBA" id="ARBA00022448"/>
    </source>
</evidence>
<dbReference type="Pfam" id="PF13715">
    <property type="entry name" value="CarbopepD_reg_2"/>
    <property type="match status" value="1"/>
</dbReference>
<keyword evidence="10" id="KW-1185">Reference proteome</keyword>
<dbReference type="InterPro" id="IPR037066">
    <property type="entry name" value="Plug_dom_sf"/>
</dbReference>
<reference evidence="9 10" key="1">
    <citation type="submission" date="2016-10" db="EMBL/GenBank/DDBJ databases">
        <authorList>
            <person name="de Groot N.N."/>
        </authorList>
    </citation>
    <scope>NUCLEOTIDE SEQUENCE [LARGE SCALE GENOMIC DNA]</scope>
    <source>
        <strain evidence="9 10">DSM 21039</strain>
    </source>
</reference>
<keyword evidence="3 7" id="KW-1134">Transmembrane beta strand</keyword>
<name>A0A1H8B8Z0_9BACT</name>
<evidence type="ECO:0000256" key="4">
    <source>
        <dbReference type="ARBA" id="ARBA00022692"/>
    </source>
</evidence>
<dbReference type="InterPro" id="IPR036942">
    <property type="entry name" value="Beta-barrel_TonB_sf"/>
</dbReference>
<evidence type="ECO:0000256" key="1">
    <source>
        <dbReference type="ARBA" id="ARBA00004571"/>
    </source>
</evidence>
<dbReference type="InterPro" id="IPR023996">
    <property type="entry name" value="TonB-dep_OMP_SusC/RagA"/>
</dbReference>
<dbReference type="RefSeq" id="WP_089917498.1">
    <property type="nucleotide sequence ID" value="NZ_FOBB01000006.1"/>
</dbReference>
<evidence type="ECO:0000256" key="7">
    <source>
        <dbReference type="PROSITE-ProRule" id="PRU01360"/>
    </source>
</evidence>
<evidence type="ECO:0000313" key="9">
    <source>
        <dbReference type="EMBL" id="SEM78859.1"/>
    </source>
</evidence>
<dbReference type="InterPro" id="IPR008969">
    <property type="entry name" value="CarboxyPept-like_regulatory"/>
</dbReference>
<evidence type="ECO:0000256" key="5">
    <source>
        <dbReference type="ARBA" id="ARBA00023136"/>
    </source>
</evidence>
<dbReference type="Gene3D" id="2.170.130.10">
    <property type="entry name" value="TonB-dependent receptor, plug domain"/>
    <property type="match status" value="1"/>
</dbReference>
<dbReference type="InterPro" id="IPR012910">
    <property type="entry name" value="Plug_dom"/>
</dbReference>
<keyword evidence="5 7" id="KW-0472">Membrane</keyword>
<gene>
    <name evidence="9" type="ORF">SAMN04488505_106147</name>
</gene>
<keyword evidence="6 7" id="KW-0998">Cell outer membrane</keyword>
<dbReference type="AlphaFoldDB" id="A0A1H8B8Z0"/>
<dbReference type="STRING" id="573321.SAMN04488505_106147"/>
<evidence type="ECO:0000313" key="10">
    <source>
        <dbReference type="Proteomes" id="UP000198984"/>
    </source>
</evidence>
<keyword evidence="4 7" id="KW-0812">Transmembrane</keyword>
<dbReference type="Pfam" id="PF07715">
    <property type="entry name" value="Plug"/>
    <property type="match status" value="1"/>
</dbReference>
<dbReference type="NCBIfam" id="TIGR04057">
    <property type="entry name" value="SusC_RagA_signa"/>
    <property type="match status" value="1"/>
</dbReference>
<evidence type="ECO:0000256" key="3">
    <source>
        <dbReference type="ARBA" id="ARBA00022452"/>
    </source>
</evidence>
<dbReference type="EMBL" id="FOBB01000006">
    <property type="protein sequence ID" value="SEM78859.1"/>
    <property type="molecule type" value="Genomic_DNA"/>
</dbReference>
<evidence type="ECO:0000256" key="6">
    <source>
        <dbReference type="ARBA" id="ARBA00023237"/>
    </source>
</evidence>
<accession>A0A1H8B8Z0</accession>
<dbReference type="Gene3D" id="2.60.40.1120">
    <property type="entry name" value="Carboxypeptidase-like, regulatory domain"/>
    <property type="match status" value="1"/>
</dbReference>
<dbReference type="GO" id="GO:0009279">
    <property type="term" value="C:cell outer membrane"/>
    <property type="evidence" value="ECO:0007669"/>
    <property type="project" value="UniProtKB-SubCell"/>
</dbReference>
<dbReference type="InterPro" id="IPR023997">
    <property type="entry name" value="TonB-dep_OMP_SusC/RagA_CS"/>
</dbReference>
<feature type="domain" description="TonB-dependent receptor plug" evidence="8">
    <location>
        <begin position="250"/>
        <end position="375"/>
    </location>
</feature>
<dbReference type="Gene3D" id="2.40.170.20">
    <property type="entry name" value="TonB-dependent receptor, beta-barrel domain"/>
    <property type="match status" value="1"/>
</dbReference>
<sequence>MVKIHAGYTGGGLALALLIQLGSLTAIGKAQGPAIDRSVYYVQNNTQEQEPLKDHLAHMERRYNIRINYVGNTVKGIYADAPPAKDPATKLIDYLNKFLSPLGLEAEQVGQDQYILYKKSGTKPADHPITPSDLNMEPVSAVVIGATSTAAPSGELQQFAVSGQVTEESGVPLPGVTVVVKGTTNGVKTNENGKYRLNNVPPNGTLVFSYIGYKTQEVKIGNRAGIDVKLLTEVQSMKDFVVNGYQQLKKESYTGSAITITGEELKRFNPQNILQSIQASDPSFRLVENNIAGANPNQLPNVNVRGATAIPTGDASQLSRTQLANVTNLPLFILDGYQVSIETIFDLDFNRVEMVTLLKDAAATAIYGSRASNGVVVIQTRAPKEGELELYYNYELNVTTPDLTAYNVLDATQKLEYERLAGLYTSNGVSSADDLEKLYYAKKKNVLSGINTYWLSQPVATDFGHKHSVSLQGGSSTIRYGIDARYQTNNGVMKGSGRDRYSLSNTLSYQPRSQKLLFRNQFTLSQVSAKASPYGNFDQYVNMNPYYPMRDSAGRLIREIDKWNYRGLNDKGEDAGLTATVLNPLYNATTGSFNKSSYLEFIDAFSTQYTPTDALRFNATVSLTKRKTTEDVFASPLSNYYYFYSGDALKDRGKYTYTSQDDMQVDGYATITYNKALQNTHFLNFSLGMNVQATKTDIKSFSAIGFTNDRFTNITFARKYEDNTAPAGDIEEQRLIGGFLSFNYSYQNRFLMDGTVRVDGSSKFGTGSRMAPFWSYGIGWNLHKEKFLQHTAISQLRLKATTGLTGSVSFPAYLSNTTYQYYTGSWYSTGVGAVFTAYGNPQLKWQRTNNYDVSMELGLFNDRVYISPRYYYKLTRDLLADINVPTSTGFDKYKANLGEMVNKGYEVYMRANVWRTRNWSANININLVHNTNVITKISDALKSYNDQVDKQQDAKADLATAPLLRYKEGQSLNTIYAVRSLGIDPENGKEIYLNQDGTRTYDYKVKNTVPVGDQTPDVDGYFGGSLIYKSLMLQLNFYGKVGGDIYNQTLVDRIENANPWYNVDSRALGLRWKQPGDHALYKDITDKSLTRTSSRFVQREDRLELKSVYLSYDAPAALYKQLKMKNLRFALTMNDLFYWSTVKLERGIEYPFARSFTFSLSTRF</sequence>
<keyword evidence="2 7" id="KW-0813">Transport</keyword>
<organism evidence="9 10">
    <name type="scientific">Chitinophaga rupis</name>
    <dbReference type="NCBI Taxonomy" id="573321"/>
    <lineage>
        <taxon>Bacteria</taxon>
        <taxon>Pseudomonadati</taxon>
        <taxon>Bacteroidota</taxon>
        <taxon>Chitinophagia</taxon>
        <taxon>Chitinophagales</taxon>
        <taxon>Chitinophagaceae</taxon>
        <taxon>Chitinophaga</taxon>
    </lineage>
</organism>
<dbReference type="PROSITE" id="PS52016">
    <property type="entry name" value="TONB_DEPENDENT_REC_3"/>
    <property type="match status" value="1"/>
</dbReference>
<protein>
    <submittedName>
        <fullName evidence="9">TonB-linked outer membrane protein, SusC/RagA family</fullName>
    </submittedName>
</protein>
<dbReference type="Proteomes" id="UP000198984">
    <property type="component" value="Unassembled WGS sequence"/>
</dbReference>
<dbReference type="SUPFAM" id="SSF49464">
    <property type="entry name" value="Carboxypeptidase regulatory domain-like"/>
    <property type="match status" value="1"/>
</dbReference>
<comment type="subcellular location">
    <subcellularLocation>
        <location evidence="1 7">Cell outer membrane</location>
        <topology evidence="1 7">Multi-pass membrane protein</topology>
    </subcellularLocation>
</comment>
<comment type="similarity">
    <text evidence="7">Belongs to the TonB-dependent receptor family.</text>
</comment>
<dbReference type="OrthoDB" id="1094723at2"/>
<dbReference type="SUPFAM" id="SSF56935">
    <property type="entry name" value="Porins"/>
    <property type="match status" value="1"/>
</dbReference>
<evidence type="ECO:0000259" key="8">
    <source>
        <dbReference type="Pfam" id="PF07715"/>
    </source>
</evidence>
<proteinExistence type="inferred from homology"/>
<dbReference type="NCBIfam" id="TIGR04056">
    <property type="entry name" value="OMP_RagA_SusC"/>
    <property type="match status" value="1"/>
</dbReference>
<dbReference type="InterPro" id="IPR039426">
    <property type="entry name" value="TonB-dep_rcpt-like"/>
</dbReference>